<keyword evidence="3" id="KW-1185">Reference proteome</keyword>
<evidence type="ECO:0000313" key="2">
    <source>
        <dbReference type="EMBL" id="SEE02402.1"/>
    </source>
</evidence>
<dbReference type="EMBL" id="FNRV01000002">
    <property type="protein sequence ID" value="SEE02402.1"/>
    <property type="molecule type" value="Genomic_DNA"/>
</dbReference>
<name>A0ABY0YVQ5_9PSED</name>
<dbReference type="InterPro" id="IPR045800">
    <property type="entry name" value="HMBD"/>
</dbReference>
<protein>
    <submittedName>
        <fullName evidence="2">Membrane fusion protein, Cu(I)/Ag(I) efflux system</fullName>
    </submittedName>
</protein>
<evidence type="ECO:0000313" key="3">
    <source>
        <dbReference type="Proteomes" id="UP000199665"/>
    </source>
</evidence>
<feature type="domain" description="Heavy metal binding" evidence="1">
    <location>
        <begin position="53"/>
        <end position="79"/>
    </location>
</feature>
<reference evidence="2 3" key="1">
    <citation type="submission" date="2016-10" db="EMBL/GenBank/DDBJ databases">
        <authorList>
            <person name="Varghese N."/>
            <person name="Submissions S."/>
        </authorList>
    </citation>
    <scope>NUCLEOTIDE SEQUENCE [LARGE SCALE GENOMIC DNA]</scope>
    <source>
        <strain evidence="2 3">DSM 18327</strain>
    </source>
</reference>
<proteinExistence type="predicted"/>
<gene>
    <name evidence="2" type="ORF">SAMN05216205_6187</name>
</gene>
<sequence length="108" mass="12387">MILKKWNGALLVGISLALGVAGGYWFAHQRMSGVPGTAPEQSLNSPDERKALYWYDPMYPQQKFDKPGKSPFMDMQLVPQYAAGVSVERLRLLYERDKGTWPRLEWVR</sequence>
<comment type="caution">
    <text evidence="2">The sequence shown here is derived from an EMBL/GenBank/DDBJ whole genome shotgun (WGS) entry which is preliminary data.</text>
</comment>
<accession>A0ABY0YVQ5</accession>
<organism evidence="2 3">
    <name type="scientific">Pseudomonas mohnii</name>
    <dbReference type="NCBI Taxonomy" id="395600"/>
    <lineage>
        <taxon>Bacteria</taxon>
        <taxon>Pseudomonadati</taxon>
        <taxon>Pseudomonadota</taxon>
        <taxon>Gammaproteobacteria</taxon>
        <taxon>Pseudomonadales</taxon>
        <taxon>Pseudomonadaceae</taxon>
        <taxon>Pseudomonas</taxon>
    </lineage>
</organism>
<dbReference type="Pfam" id="PF19335">
    <property type="entry name" value="HMBD"/>
    <property type="match status" value="1"/>
</dbReference>
<evidence type="ECO:0000259" key="1">
    <source>
        <dbReference type="Pfam" id="PF19335"/>
    </source>
</evidence>
<dbReference type="Proteomes" id="UP000199665">
    <property type="component" value="Unassembled WGS sequence"/>
</dbReference>